<gene>
    <name evidence="1" type="ORF">HS088_TW01G00550</name>
</gene>
<protein>
    <submittedName>
        <fullName evidence="1">Uncharacterized protein</fullName>
    </submittedName>
</protein>
<evidence type="ECO:0000313" key="2">
    <source>
        <dbReference type="Proteomes" id="UP000593562"/>
    </source>
</evidence>
<reference evidence="1 2" key="1">
    <citation type="journal article" date="2020" name="Nat. Commun.">
        <title>Genome of Tripterygium wilfordii and identification of cytochrome P450 involved in triptolide biosynthesis.</title>
        <authorList>
            <person name="Tu L."/>
            <person name="Su P."/>
            <person name="Zhang Z."/>
            <person name="Gao L."/>
            <person name="Wang J."/>
            <person name="Hu T."/>
            <person name="Zhou J."/>
            <person name="Zhang Y."/>
            <person name="Zhao Y."/>
            <person name="Liu Y."/>
            <person name="Song Y."/>
            <person name="Tong Y."/>
            <person name="Lu Y."/>
            <person name="Yang J."/>
            <person name="Xu C."/>
            <person name="Jia M."/>
            <person name="Peters R.J."/>
            <person name="Huang L."/>
            <person name="Gao W."/>
        </authorList>
    </citation>
    <scope>NUCLEOTIDE SEQUENCE [LARGE SCALE GENOMIC DNA]</scope>
    <source>
        <strain evidence="2">cv. XIE 37</strain>
        <tissue evidence="1">Leaf</tissue>
    </source>
</reference>
<dbReference type="AlphaFoldDB" id="A0A7J7E211"/>
<sequence>MVQMKPGNQTKQGMAVDCAKWDSSVPMTELEKEEAMDPEVEKWMQAKLRDKCRDESGGVEEQLECLEREVIMGEDEGKEPLDYNRRAHIFDKSSSVFQALKERSNPPLPPQQS</sequence>
<comment type="caution">
    <text evidence="1">The sequence shown here is derived from an EMBL/GenBank/DDBJ whole genome shotgun (WGS) entry which is preliminary data.</text>
</comment>
<name>A0A7J7E211_TRIWF</name>
<evidence type="ECO:0000313" key="1">
    <source>
        <dbReference type="EMBL" id="KAF5752635.1"/>
    </source>
</evidence>
<dbReference type="Proteomes" id="UP000593562">
    <property type="component" value="Unassembled WGS sequence"/>
</dbReference>
<keyword evidence="2" id="KW-1185">Reference proteome</keyword>
<dbReference type="InParanoid" id="A0A7J7E211"/>
<accession>A0A7J7E211</accession>
<proteinExistence type="predicted"/>
<dbReference type="GO" id="GO:0009507">
    <property type="term" value="C:chloroplast"/>
    <property type="evidence" value="ECO:0007669"/>
    <property type="project" value="TreeGrafter"/>
</dbReference>
<dbReference type="PANTHER" id="PTHR37758:SF1">
    <property type="entry name" value="OS03G0334300 PROTEIN"/>
    <property type="match status" value="1"/>
</dbReference>
<dbReference type="EMBL" id="JAAARO010000001">
    <property type="protein sequence ID" value="KAF5752635.1"/>
    <property type="molecule type" value="Genomic_DNA"/>
</dbReference>
<organism evidence="1 2">
    <name type="scientific">Tripterygium wilfordii</name>
    <name type="common">Thunder God vine</name>
    <dbReference type="NCBI Taxonomy" id="458696"/>
    <lineage>
        <taxon>Eukaryota</taxon>
        <taxon>Viridiplantae</taxon>
        <taxon>Streptophyta</taxon>
        <taxon>Embryophyta</taxon>
        <taxon>Tracheophyta</taxon>
        <taxon>Spermatophyta</taxon>
        <taxon>Magnoliopsida</taxon>
        <taxon>eudicotyledons</taxon>
        <taxon>Gunneridae</taxon>
        <taxon>Pentapetalae</taxon>
        <taxon>rosids</taxon>
        <taxon>fabids</taxon>
        <taxon>Celastrales</taxon>
        <taxon>Celastraceae</taxon>
        <taxon>Tripterygium</taxon>
    </lineage>
</organism>
<dbReference type="PANTHER" id="PTHR37758">
    <property type="entry name" value="OS03G0334300 PROTEIN"/>
    <property type="match status" value="1"/>
</dbReference>